<reference evidence="6" key="1">
    <citation type="submission" date="2016-11" db="UniProtKB">
        <authorList>
            <consortium name="WormBaseParasite"/>
        </authorList>
    </citation>
    <scope>IDENTIFICATION</scope>
</reference>
<evidence type="ECO:0000259" key="2">
    <source>
        <dbReference type="Pfam" id="PF01764"/>
    </source>
</evidence>
<dbReference type="SMR" id="A0A1I7RV61"/>
<dbReference type="AlphaFoldDB" id="A0A1I7RV61"/>
<feature type="domain" description="Fungal lipase-type" evidence="2">
    <location>
        <begin position="86"/>
        <end position="221"/>
    </location>
</feature>
<name>A0A1I7RV61_BURXY</name>
<dbReference type="Gene3D" id="3.40.50.1820">
    <property type="entry name" value="alpha/beta hydrolase"/>
    <property type="match status" value="1"/>
</dbReference>
<dbReference type="Pfam" id="PF01764">
    <property type="entry name" value="Lipase_3"/>
    <property type="match status" value="1"/>
</dbReference>
<evidence type="ECO:0000313" key="4">
    <source>
        <dbReference type="Proteomes" id="UP000095284"/>
    </source>
</evidence>
<dbReference type="EMBL" id="CAJFDI010000005">
    <property type="protein sequence ID" value="CAD5232353.1"/>
    <property type="molecule type" value="Genomic_DNA"/>
</dbReference>
<evidence type="ECO:0000313" key="3">
    <source>
        <dbReference type="EMBL" id="CAD5232353.1"/>
    </source>
</evidence>
<dbReference type="Proteomes" id="UP000582659">
    <property type="component" value="Unassembled WGS sequence"/>
</dbReference>
<dbReference type="Proteomes" id="UP000659654">
    <property type="component" value="Unassembled WGS sequence"/>
</dbReference>
<evidence type="ECO:0000313" key="6">
    <source>
        <dbReference type="WBParaSite" id="BXY_0462200.1"/>
    </source>
</evidence>
<protein>
    <submittedName>
        <fullName evidence="3">(pine wood nematode) hypothetical protein</fullName>
    </submittedName>
    <submittedName>
        <fullName evidence="6">Lipase_3 domain-containing protein</fullName>
    </submittedName>
</protein>
<dbReference type="WBParaSite" id="BXY_0462200.1">
    <property type="protein sequence ID" value="BXY_0462200.1"/>
    <property type="gene ID" value="BXY_0462200"/>
</dbReference>
<dbReference type="Proteomes" id="UP000095284">
    <property type="component" value="Unplaced"/>
</dbReference>
<dbReference type="eggNOG" id="KOG4569">
    <property type="taxonomic scope" value="Eukaryota"/>
</dbReference>
<sequence>MVKELLLLVFVNLVLGKNDLGYNENTAKKLLVLSAGAYSKDPAVCLQSHFDVVEMVDEVTVDCGRIFDHDCFGYVALLHKKKALAIGFRGSTSAIQLLTQATSALGHKVPFLEDMGKINRYFHHAYKLLWERMEDKITDSIKKYPDYKVWISGHSLGGALASLVSATLVRNEIVKLEQTENYSFGQPRVGEIVFASRFKEVIPNYFRIAHAKDIVTYLFPRKFGYRHFPNEVWYPSDMTSNTTYSICKDFTDPECHDESNRDNVEDHRMYFGVHVGRYGKAGCPLLNLNTTDEVELSVAPTSIGKRIENSILAVIATFVSWLFME</sequence>
<gene>
    <name evidence="3" type="ORF">BXYJ_LOCUS12444</name>
</gene>
<dbReference type="GO" id="GO:0006629">
    <property type="term" value="P:lipid metabolic process"/>
    <property type="evidence" value="ECO:0007669"/>
    <property type="project" value="InterPro"/>
</dbReference>
<evidence type="ECO:0000313" key="5">
    <source>
        <dbReference type="Proteomes" id="UP000659654"/>
    </source>
</evidence>
<feature type="chain" id="PRO_5035399561" evidence="1">
    <location>
        <begin position="17"/>
        <end position="325"/>
    </location>
</feature>
<keyword evidence="5" id="KW-1185">Reference proteome</keyword>
<organism evidence="4 6">
    <name type="scientific">Bursaphelenchus xylophilus</name>
    <name type="common">Pinewood nematode worm</name>
    <name type="synonym">Aphelenchoides xylophilus</name>
    <dbReference type="NCBI Taxonomy" id="6326"/>
    <lineage>
        <taxon>Eukaryota</taxon>
        <taxon>Metazoa</taxon>
        <taxon>Ecdysozoa</taxon>
        <taxon>Nematoda</taxon>
        <taxon>Chromadorea</taxon>
        <taxon>Rhabditida</taxon>
        <taxon>Tylenchina</taxon>
        <taxon>Tylenchomorpha</taxon>
        <taxon>Aphelenchoidea</taxon>
        <taxon>Aphelenchoididae</taxon>
        <taxon>Bursaphelenchus</taxon>
    </lineage>
</organism>
<evidence type="ECO:0000256" key="1">
    <source>
        <dbReference type="SAM" id="SignalP"/>
    </source>
</evidence>
<dbReference type="InterPro" id="IPR029058">
    <property type="entry name" value="AB_hydrolase_fold"/>
</dbReference>
<keyword evidence="1" id="KW-0732">Signal</keyword>
<feature type="signal peptide" evidence="1">
    <location>
        <begin position="1"/>
        <end position="16"/>
    </location>
</feature>
<dbReference type="SUPFAM" id="SSF53474">
    <property type="entry name" value="alpha/beta-Hydrolases"/>
    <property type="match status" value="1"/>
</dbReference>
<dbReference type="OrthoDB" id="438440at2759"/>
<dbReference type="InterPro" id="IPR002921">
    <property type="entry name" value="Fungal_lipase-type"/>
</dbReference>
<dbReference type="EMBL" id="CAJFCV020000005">
    <property type="protein sequence ID" value="CAG9124644.1"/>
    <property type="molecule type" value="Genomic_DNA"/>
</dbReference>
<accession>A0A1I7RV61</accession>
<dbReference type="PANTHER" id="PTHR45908">
    <property type="entry name" value="PROTEIN CBG11750-RELATED"/>
    <property type="match status" value="1"/>
</dbReference>
<proteinExistence type="predicted"/>
<dbReference type="CDD" id="cd00519">
    <property type="entry name" value="Lipase_3"/>
    <property type="match status" value="1"/>
</dbReference>
<reference evidence="3" key="2">
    <citation type="submission" date="2020-09" db="EMBL/GenBank/DDBJ databases">
        <authorList>
            <person name="Kikuchi T."/>
        </authorList>
    </citation>
    <scope>NUCLEOTIDE SEQUENCE</scope>
    <source>
        <strain evidence="3">Ka4C1</strain>
    </source>
</reference>